<dbReference type="SMART" id="SM00862">
    <property type="entry name" value="Trans_reg_C"/>
    <property type="match status" value="1"/>
</dbReference>
<sequence>MTAPGAGAELRPTTAALLAYLETRMGETVSKSDLMDALWPDTHVTENSLYQVVSELRRALADRPGLELKTVPRRGYRLVRSHGTVRGAPWGWFPDVHRRGLRVVAAALVVMAVLAGVALVLARPRPEVLSIPPSIAVIPFEAMDDDPKWTRLGTGLSAEIAGTLARNSWLYVTAPATAETARDLPEAQVGRHLGVRFVLDGSIQTEGDALRVHATLRDDATARVVWTRRWDRPADHLFDIQDEIVTAIDAQFSSVYSGTLAEYGKARARKRPTSDLDAFDYFLLGSDEKHKFTEEGYDNALVYLRRAVVLDPNYAQAWITLSLVLGFQADMASPEVAVGLRDRQMTTALKAYALDPDDASVNWGMALAVTLAQGDRARGARHLRRALDLAPNDADVLLIAGWIAPTVGIFGPEPLAWADRSAVLNPSAPAWHTIGHGVAAFASGQYARSLEILAEAPESVETLLYRALALAQLGRVDEARPVRHALLVLAPDFSLEALHGPIPPGSDALAPLTEPARRLDIPIRLAEVAGRISPPPASAAASSDRTP</sequence>
<feature type="domain" description="OmpR/PhoB-type" evidence="4">
    <location>
        <begin position="1"/>
        <end position="80"/>
    </location>
</feature>
<dbReference type="GO" id="GO:0006355">
    <property type="term" value="P:regulation of DNA-templated transcription"/>
    <property type="evidence" value="ECO:0007669"/>
    <property type="project" value="InterPro"/>
</dbReference>
<dbReference type="SUPFAM" id="SSF48452">
    <property type="entry name" value="TPR-like"/>
    <property type="match status" value="1"/>
</dbReference>
<evidence type="ECO:0000313" key="6">
    <source>
        <dbReference type="Proteomes" id="UP000207598"/>
    </source>
</evidence>
<dbReference type="Gene3D" id="1.25.40.10">
    <property type="entry name" value="Tetratricopeptide repeat domain"/>
    <property type="match status" value="1"/>
</dbReference>
<evidence type="ECO:0000313" key="5">
    <source>
        <dbReference type="EMBL" id="SMX36101.1"/>
    </source>
</evidence>
<evidence type="ECO:0000256" key="2">
    <source>
        <dbReference type="PROSITE-ProRule" id="PRU01091"/>
    </source>
</evidence>
<keyword evidence="3" id="KW-1133">Transmembrane helix</keyword>
<dbReference type="InterPro" id="IPR016032">
    <property type="entry name" value="Sig_transdc_resp-reg_C-effctor"/>
</dbReference>
<dbReference type="RefSeq" id="WP_176445063.1">
    <property type="nucleotide sequence ID" value="NZ_FXYF01000002.1"/>
</dbReference>
<proteinExistence type="predicted"/>
<accession>A0A238JZM8</accession>
<dbReference type="InterPro" id="IPR001867">
    <property type="entry name" value="OmpR/PhoB-type_DNA-bd"/>
</dbReference>
<organism evidence="5 6">
    <name type="scientific">Maliponia aquimaris</name>
    <dbReference type="NCBI Taxonomy" id="1673631"/>
    <lineage>
        <taxon>Bacteria</taxon>
        <taxon>Pseudomonadati</taxon>
        <taxon>Pseudomonadota</taxon>
        <taxon>Alphaproteobacteria</taxon>
        <taxon>Rhodobacterales</taxon>
        <taxon>Paracoccaceae</taxon>
        <taxon>Maliponia</taxon>
    </lineage>
</organism>
<feature type="transmembrane region" description="Helical" evidence="3">
    <location>
        <begin position="103"/>
        <end position="122"/>
    </location>
</feature>
<dbReference type="GO" id="GO:0000160">
    <property type="term" value="P:phosphorelay signal transduction system"/>
    <property type="evidence" value="ECO:0007669"/>
    <property type="project" value="InterPro"/>
</dbReference>
<name>A0A238JZM8_9RHOB</name>
<feature type="DNA-binding region" description="OmpR/PhoB-type" evidence="2">
    <location>
        <begin position="1"/>
        <end position="80"/>
    </location>
</feature>
<keyword evidence="1 2" id="KW-0238">DNA-binding</keyword>
<reference evidence="5 6" key="1">
    <citation type="submission" date="2017-05" db="EMBL/GenBank/DDBJ databases">
        <authorList>
            <person name="Song R."/>
            <person name="Chenine A.L."/>
            <person name="Ruprecht R.M."/>
        </authorList>
    </citation>
    <scope>NUCLEOTIDE SEQUENCE [LARGE SCALE GENOMIC DNA]</scope>
    <source>
        <strain evidence="5 6">CECT 8898</strain>
    </source>
</reference>
<dbReference type="EMBL" id="FXYF01000002">
    <property type="protein sequence ID" value="SMX36101.1"/>
    <property type="molecule type" value="Genomic_DNA"/>
</dbReference>
<evidence type="ECO:0000256" key="3">
    <source>
        <dbReference type="SAM" id="Phobius"/>
    </source>
</evidence>
<dbReference type="SUPFAM" id="SSF46894">
    <property type="entry name" value="C-terminal effector domain of the bipartite response regulators"/>
    <property type="match status" value="1"/>
</dbReference>
<dbReference type="GO" id="GO:0003677">
    <property type="term" value="F:DNA binding"/>
    <property type="evidence" value="ECO:0007669"/>
    <property type="project" value="UniProtKB-UniRule"/>
</dbReference>
<dbReference type="AlphaFoldDB" id="A0A238JZM8"/>
<evidence type="ECO:0000259" key="4">
    <source>
        <dbReference type="PROSITE" id="PS51755"/>
    </source>
</evidence>
<dbReference type="PROSITE" id="PS51755">
    <property type="entry name" value="OMPR_PHOB"/>
    <property type="match status" value="1"/>
</dbReference>
<dbReference type="Proteomes" id="UP000207598">
    <property type="component" value="Unassembled WGS sequence"/>
</dbReference>
<dbReference type="CDD" id="cd00383">
    <property type="entry name" value="trans_reg_C"/>
    <property type="match status" value="1"/>
</dbReference>
<dbReference type="InterPro" id="IPR036388">
    <property type="entry name" value="WH-like_DNA-bd_sf"/>
</dbReference>
<dbReference type="Pfam" id="PF00486">
    <property type="entry name" value="Trans_reg_C"/>
    <property type="match status" value="1"/>
</dbReference>
<dbReference type="InterPro" id="IPR011990">
    <property type="entry name" value="TPR-like_helical_dom_sf"/>
</dbReference>
<evidence type="ECO:0000256" key="1">
    <source>
        <dbReference type="ARBA" id="ARBA00023125"/>
    </source>
</evidence>
<dbReference type="Gene3D" id="1.10.10.10">
    <property type="entry name" value="Winged helix-like DNA-binding domain superfamily/Winged helix DNA-binding domain"/>
    <property type="match status" value="1"/>
</dbReference>
<keyword evidence="6" id="KW-1185">Reference proteome</keyword>
<gene>
    <name evidence="5" type="primary">cadC_1</name>
    <name evidence="5" type="ORF">MAA8898_00752</name>
</gene>
<protein>
    <submittedName>
        <fullName evidence="5">Transcriptional activator CadC</fullName>
    </submittedName>
</protein>
<keyword evidence="3" id="KW-0472">Membrane</keyword>
<keyword evidence="3" id="KW-0812">Transmembrane</keyword>
<dbReference type="Gene3D" id="3.40.50.10070">
    <property type="entry name" value="TolB, N-terminal domain"/>
    <property type="match status" value="1"/>
</dbReference>